<evidence type="ECO:0000313" key="3">
    <source>
        <dbReference type="Proteomes" id="UP001240150"/>
    </source>
</evidence>
<reference evidence="2 3" key="1">
    <citation type="submission" date="2023-06" db="EMBL/GenBank/DDBJ databases">
        <authorList>
            <person name="Yushchuk O."/>
            <person name="Binda E."/>
            <person name="Ruckert-Reed C."/>
            <person name="Fedorenko V."/>
            <person name="Kalinowski J."/>
            <person name="Marinelli F."/>
        </authorList>
    </citation>
    <scope>NUCLEOTIDE SEQUENCE [LARGE SCALE GENOMIC DNA]</scope>
    <source>
        <strain evidence="2 3">NRRL 3884</strain>
    </source>
</reference>
<keyword evidence="3" id="KW-1185">Reference proteome</keyword>
<dbReference type="Proteomes" id="UP001240150">
    <property type="component" value="Chromosome"/>
</dbReference>
<dbReference type="EMBL" id="CP126980">
    <property type="protein sequence ID" value="WIM94252.1"/>
    <property type="molecule type" value="Genomic_DNA"/>
</dbReference>
<proteinExistence type="predicted"/>
<name>A0ABY8W9S7_9ACTN</name>
<feature type="region of interest" description="Disordered" evidence="1">
    <location>
        <begin position="332"/>
        <end position="368"/>
    </location>
</feature>
<gene>
    <name evidence="2" type="ORF">ACTOB_006266</name>
</gene>
<evidence type="ECO:0000313" key="2">
    <source>
        <dbReference type="EMBL" id="WIM94252.1"/>
    </source>
</evidence>
<sequence>MASEDVEVKLRELAGDAQFPHQEAARRALRFRESGDVADLVAIADDPHGCATTDMLFAMAGQRKTWLNWVPMPEEAVSNMARDMARRQAAGETGTITELGLSGGEPASALAAFLRAAGAPVKVGIAEFGEPDMRVPLRPGKYAVWRYEGDDAVPAVAPPSAAAVETLYRVGAEPWPSPLSGYLQAEPLGELSLDDLLGLLVHPPQAPDIRRYQILAKSDPVYWYRLLQPWVCLGILHHRADEPWETSTRRQVLVDLAFGVEDWVSDAALFALVTAAYREPGLRDEVRVLVRDRLVAATEAPRPVMIWTSLAHLMLITPGAAEGEKELARAVLRQSEPDDEDEDEVAAEPAPVQRERRPGGWRRWFGRG</sequence>
<evidence type="ECO:0000256" key="1">
    <source>
        <dbReference type="SAM" id="MobiDB-lite"/>
    </source>
</evidence>
<feature type="compositionally biased region" description="Acidic residues" evidence="1">
    <location>
        <begin position="337"/>
        <end position="346"/>
    </location>
</feature>
<organism evidence="2 3">
    <name type="scientific">Actinoplanes oblitus</name>
    <dbReference type="NCBI Taxonomy" id="3040509"/>
    <lineage>
        <taxon>Bacteria</taxon>
        <taxon>Bacillati</taxon>
        <taxon>Actinomycetota</taxon>
        <taxon>Actinomycetes</taxon>
        <taxon>Micromonosporales</taxon>
        <taxon>Micromonosporaceae</taxon>
        <taxon>Actinoplanes</taxon>
    </lineage>
</organism>
<accession>A0ABY8W9S7</accession>
<dbReference type="RefSeq" id="WP_284915455.1">
    <property type="nucleotide sequence ID" value="NZ_CP126980.1"/>
</dbReference>
<protein>
    <submittedName>
        <fullName evidence="2">Uncharacterized protein</fullName>
    </submittedName>
</protein>